<evidence type="ECO:0000259" key="4">
    <source>
        <dbReference type="PROSITE" id="PS01124"/>
    </source>
</evidence>
<evidence type="ECO:0000256" key="1">
    <source>
        <dbReference type="ARBA" id="ARBA00023015"/>
    </source>
</evidence>
<dbReference type="Pfam" id="PF02311">
    <property type="entry name" value="AraC_binding"/>
    <property type="match status" value="1"/>
</dbReference>
<gene>
    <name evidence="5" type="ORF">DFP95_102299</name>
</gene>
<name>A0A3D9IT30_9BACL</name>
<dbReference type="InterPro" id="IPR037923">
    <property type="entry name" value="HTH-like"/>
</dbReference>
<keyword evidence="2" id="KW-0238">DNA-binding</keyword>
<keyword evidence="3" id="KW-0804">Transcription</keyword>
<keyword evidence="6" id="KW-1185">Reference proteome</keyword>
<reference evidence="5 6" key="1">
    <citation type="submission" date="2018-07" db="EMBL/GenBank/DDBJ databases">
        <title>Genomic Encyclopedia of Type Strains, Phase III (KMG-III): the genomes of soil and plant-associated and newly described type strains.</title>
        <authorList>
            <person name="Whitman W."/>
        </authorList>
    </citation>
    <scope>NUCLEOTIDE SEQUENCE [LARGE SCALE GENOMIC DNA]</scope>
    <source>
        <strain evidence="5 6">CECT 8236</strain>
    </source>
</reference>
<dbReference type="InterPro" id="IPR014710">
    <property type="entry name" value="RmlC-like_jellyroll"/>
</dbReference>
<dbReference type="InterPro" id="IPR020449">
    <property type="entry name" value="Tscrpt_reg_AraC-type_HTH"/>
</dbReference>
<keyword evidence="1" id="KW-0805">Transcription regulation</keyword>
<dbReference type="PANTHER" id="PTHR43280">
    <property type="entry name" value="ARAC-FAMILY TRANSCRIPTIONAL REGULATOR"/>
    <property type="match status" value="1"/>
</dbReference>
<dbReference type="SMART" id="SM00342">
    <property type="entry name" value="HTH_ARAC"/>
    <property type="match status" value="1"/>
</dbReference>
<dbReference type="Gene3D" id="1.10.10.60">
    <property type="entry name" value="Homeodomain-like"/>
    <property type="match status" value="2"/>
</dbReference>
<dbReference type="SUPFAM" id="SSF46689">
    <property type="entry name" value="Homeodomain-like"/>
    <property type="match status" value="2"/>
</dbReference>
<dbReference type="SUPFAM" id="SSF51215">
    <property type="entry name" value="Regulatory protein AraC"/>
    <property type="match status" value="1"/>
</dbReference>
<accession>A0A3D9IT30</accession>
<evidence type="ECO:0000256" key="3">
    <source>
        <dbReference type="ARBA" id="ARBA00023163"/>
    </source>
</evidence>
<dbReference type="InterPro" id="IPR009057">
    <property type="entry name" value="Homeodomain-like_sf"/>
</dbReference>
<dbReference type="PRINTS" id="PR00032">
    <property type="entry name" value="HTHARAC"/>
</dbReference>
<dbReference type="Gene3D" id="2.60.120.10">
    <property type="entry name" value="Jelly Rolls"/>
    <property type="match status" value="1"/>
</dbReference>
<dbReference type="InterPro" id="IPR018060">
    <property type="entry name" value="HTH_AraC"/>
</dbReference>
<dbReference type="GO" id="GO:0003700">
    <property type="term" value="F:DNA-binding transcription factor activity"/>
    <property type="evidence" value="ECO:0007669"/>
    <property type="project" value="InterPro"/>
</dbReference>
<evidence type="ECO:0000256" key="2">
    <source>
        <dbReference type="ARBA" id="ARBA00023125"/>
    </source>
</evidence>
<comment type="caution">
    <text evidence="5">The sequence shown here is derived from an EMBL/GenBank/DDBJ whole genome shotgun (WGS) entry which is preliminary data.</text>
</comment>
<sequence length="298" mass="34462">MTMGSTEEKRFTGGVSQHPFACKSHDTARLGYHFPAHWHTHLELLYITRGQGTFHIGGRSYLALEGDLLLINANEVHAVDISPEDDAEYLILSVVPEVVYHTGSTIFEAKYIFPFLLGNRQHERHFRQRVLNGSPIPALVMDIHREYEQQRYGFELAMRSAFTSIFLWMLRFWMNQEPAQAGFPSFAASSLDSIKPIFEHLEYRFKEDLTASDAARLCGMSYSHFARCFKQITGHSFVRYLHYRRISEAEKLLLTTYWSVTRVALECGFSHTSYFIRHFRAHKGLTPKQFVLRVKGMG</sequence>
<dbReference type="Pfam" id="PF12833">
    <property type="entry name" value="HTH_18"/>
    <property type="match status" value="1"/>
</dbReference>
<evidence type="ECO:0000313" key="5">
    <source>
        <dbReference type="EMBL" id="RED64878.1"/>
    </source>
</evidence>
<dbReference type="InterPro" id="IPR018062">
    <property type="entry name" value="HTH_AraC-typ_CS"/>
</dbReference>
<feature type="domain" description="HTH araC/xylS-type" evidence="4">
    <location>
        <begin position="195"/>
        <end position="293"/>
    </location>
</feature>
<protein>
    <submittedName>
        <fullName evidence="5">AraC family transcriptional regulator</fullName>
    </submittedName>
</protein>
<organism evidence="5 6">
    <name type="scientific">Cohnella lupini</name>
    <dbReference type="NCBI Taxonomy" id="1294267"/>
    <lineage>
        <taxon>Bacteria</taxon>
        <taxon>Bacillati</taxon>
        <taxon>Bacillota</taxon>
        <taxon>Bacilli</taxon>
        <taxon>Bacillales</taxon>
        <taxon>Paenibacillaceae</taxon>
        <taxon>Cohnella</taxon>
    </lineage>
</organism>
<dbReference type="EMBL" id="QRDY01000002">
    <property type="protein sequence ID" value="RED64878.1"/>
    <property type="molecule type" value="Genomic_DNA"/>
</dbReference>
<dbReference type="PANTHER" id="PTHR43280:SF2">
    <property type="entry name" value="HTH-TYPE TRANSCRIPTIONAL REGULATOR EXSA"/>
    <property type="match status" value="1"/>
</dbReference>
<evidence type="ECO:0000313" key="6">
    <source>
        <dbReference type="Proteomes" id="UP000256869"/>
    </source>
</evidence>
<dbReference type="Proteomes" id="UP000256869">
    <property type="component" value="Unassembled WGS sequence"/>
</dbReference>
<dbReference type="InterPro" id="IPR003313">
    <property type="entry name" value="AraC-bd"/>
</dbReference>
<dbReference type="AlphaFoldDB" id="A0A3D9IT30"/>
<dbReference type="PROSITE" id="PS00041">
    <property type="entry name" value="HTH_ARAC_FAMILY_1"/>
    <property type="match status" value="1"/>
</dbReference>
<dbReference type="GO" id="GO:0043565">
    <property type="term" value="F:sequence-specific DNA binding"/>
    <property type="evidence" value="ECO:0007669"/>
    <property type="project" value="InterPro"/>
</dbReference>
<proteinExistence type="predicted"/>
<dbReference type="PROSITE" id="PS01124">
    <property type="entry name" value="HTH_ARAC_FAMILY_2"/>
    <property type="match status" value="1"/>
</dbReference>